<dbReference type="PIRSF" id="PIRSF011575">
    <property type="entry name" value="YabG"/>
    <property type="match status" value="1"/>
</dbReference>
<dbReference type="Proteomes" id="UP001596528">
    <property type="component" value="Unassembled WGS sequence"/>
</dbReference>
<reference evidence="2" key="1">
    <citation type="journal article" date="2019" name="Int. J. Syst. Evol. Microbiol.">
        <title>The Global Catalogue of Microorganisms (GCM) 10K type strain sequencing project: providing services to taxonomists for standard genome sequencing and annotation.</title>
        <authorList>
            <consortium name="The Broad Institute Genomics Platform"/>
            <consortium name="The Broad Institute Genome Sequencing Center for Infectious Disease"/>
            <person name="Wu L."/>
            <person name="Ma J."/>
        </authorList>
    </citation>
    <scope>NUCLEOTIDE SEQUENCE [LARGE SCALE GENOMIC DNA]</scope>
    <source>
        <strain evidence="2">JCM 18657</strain>
    </source>
</reference>
<dbReference type="NCBIfam" id="TIGR02855">
    <property type="entry name" value="spore_yabG"/>
    <property type="match status" value="1"/>
</dbReference>
<dbReference type="EMBL" id="JBHTGQ010000042">
    <property type="protein sequence ID" value="MFC7751403.1"/>
    <property type="molecule type" value="Genomic_DNA"/>
</dbReference>
<organism evidence="1 2">
    <name type="scientific">Paenibacillus thermoaerophilus</name>
    <dbReference type="NCBI Taxonomy" id="1215385"/>
    <lineage>
        <taxon>Bacteria</taxon>
        <taxon>Bacillati</taxon>
        <taxon>Bacillota</taxon>
        <taxon>Bacilli</taxon>
        <taxon>Bacillales</taxon>
        <taxon>Paenibacillaceae</taxon>
        <taxon>Paenibacillus</taxon>
    </lineage>
</organism>
<comment type="caution">
    <text evidence="1">The sequence shown here is derived from an EMBL/GenBank/DDBJ whole genome shotgun (WGS) entry which is preliminary data.</text>
</comment>
<dbReference type="Pfam" id="PF05582">
    <property type="entry name" value="Peptidase_U57"/>
    <property type="match status" value="1"/>
</dbReference>
<gene>
    <name evidence="1" type="primary">yabG</name>
    <name evidence="1" type="ORF">ACFQWB_15900</name>
</gene>
<proteinExistence type="predicted"/>
<evidence type="ECO:0000313" key="1">
    <source>
        <dbReference type="EMBL" id="MFC7751403.1"/>
    </source>
</evidence>
<keyword evidence="2" id="KW-1185">Reference proteome</keyword>
<dbReference type="InterPro" id="IPR008764">
    <property type="entry name" value="Peptidase_U57"/>
</dbReference>
<evidence type="ECO:0000313" key="2">
    <source>
        <dbReference type="Proteomes" id="UP001596528"/>
    </source>
</evidence>
<dbReference type="RefSeq" id="WP_138790342.1">
    <property type="nucleotide sequence ID" value="NZ_JBHTGQ010000042.1"/>
</dbReference>
<sequence>MRSGDLVTRRSYGGDIVFRIEQLRDSRAILKGVDYRLLADAPLADLEPCREDMRRAAPEPEFRRWEMRTRPETPKPVVQPVYYEVPGRILHLDGDPNYLRKSMKVYKELGVPAEGYFVQEALMPQALAQLLPQSRPDIVVITGHDGLLKNRMPEDVFDIGNYKNSRHFVTAVKVARQFERNLDTLVIVAGACQSHFEALMDAGANYASSPGRVLIHALDPVAMAVRTALTPVRDSVNLHEAISRTVCGINGMGGVETRGSFRVGLPKVPVHSAGWAHYIPLSGQGTAMPGQTVTFARGFAGGDRGRR</sequence>
<accession>A0ABW2V764</accession>
<name>A0ABW2V764_9BACL</name>
<protein>
    <submittedName>
        <fullName evidence="1">Sporulation peptidase YabG</fullName>
    </submittedName>
</protein>